<name>A0AAV7QVC7_PLEWA</name>
<evidence type="ECO:0000313" key="1">
    <source>
        <dbReference type="EMBL" id="KAJ1144479.1"/>
    </source>
</evidence>
<protein>
    <submittedName>
        <fullName evidence="1">Uncharacterized protein</fullName>
    </submittedName>
</protein>
<accession>A0AAV7QVC7</accession>
<gene>
    <name evidence="1" type="ORF">NDU88_010777</name>
</gene>
<sequence length="88" mass="9684">MVFRSQAFSAIGVCKQRRVADLKHLENKISNPEGATGPPHMQAEQCRGYAMGDKAGKQIYWLVTADRSFIMITELRSAEDEIITGAAA</sequence>
<organism evidence="1 2">
    <name type="scientific">Pleurodeles waltl</name>
    <name type="common">Iberian ribbed newt</name>
    <dbReference type="NCBI Taxonomy" id="8319"/>
    <lineage>
        <taxon>Eukaryota</taxon>
        <taxon>Metazoa</taxon>
        <taxon>Chordata</taxon>
        <taxon>Craniata</taxon>
        <taxon>Vertebrata</taxon>
        <taxon>Euteleostomi</taxon>
        <taxon>Amphibia</taxon>
        <taxon>Batrachia</taxon>
        <taxon>Caudata</taxon>
        <taxon>Salamandroidea</taxon>
        <taxon>Salamandridae</taxon>
        <taxon>Pleurodelinae</taxon>
        <taxon>Pleurodeles</taxon>
    </lineage>
</organism>
<reference evidence="1" key="1">
    <citation type="journal article" date="2022" name="bioRxiv">
        <title>Sequencing and chromosome-scale assembly of the giantPleurodeles waltlgenome.</title>
        <authorList>
            <person name="Brown T."/>
            <person name="Elewa A."/>
            <person name="Iarovenko S."/>
            <person name="Subramanian E."/>
            <person name="Araus A.J."/>
            <person name="Petzold A."/>
            <person name="Susuki M."/>
            <person name="Suzuki K.-i.T."/>
            <person name="Hayashi T."/>
            <person name="Toyoda A."/>
            <person name="Oliveira C."/>
            <person name="Osipova E."/>
            <person name="Leigh N.D."/>
            <person name="Simon A."/>
            <person name="Yun M.H."/>
        </authorList>
    </citation>
    <scope>NUCLEOTIDE SEQUENCE</scope>
    <source>
        <strain evidence="1">20211129_DDA</strain>
        <tissue evidence="1">Liver</tissue>
    </source>
</reference>
<keyword evidence="2" id="KW-1185">Reference proteome</keyword>
<evidence type="ECO:0000313" key="2">
    <source>
        <dbReference type="Proteomes" id="UP001066276"/>
    </source>
</evidence>
<proteinExistence type="predicted"/>
<comment type="caution">
    <text evidence="1">The sequence shown here is derived from an EMBL/GenBank/DDBJ whole genome shotgun (WGS) entry which is preliminary data.</text>
</comment>
<dbReference type="Proteomes" id="UP001066276">
    <property type="component" value="Chromosome 6"/>
</dbReference>
<dbReference type="AlphaFoldDB" id="A0AAV7QVC7"/>
<dbReference type="EMBL" id="JANPWB010000010">
    <property type="protein sequence ID" value="KAJ1144479.1"/>
    <property type="molecule type" value="Genomic_DNA"/>
</dbReference>